<dbReference type="RefSeq" id="WP_188243873.1">
    <property type="nucleotide sequence ID" value="NZ_JABTCF010000006.1"/>
</dbReference>
<feature type="transmembrane region" description="Helical" evidence="1">
    <location>
        <begin position="69"/>
        <end position="88"/>
    </location>
</feature>
<feature type="transmembrane region" description="Helical" evidence="1">
    <location>
        <begin position="42"/>
        <end position="60"/>
    </location>
</feature>
<organism evidence="2 3">
    <name type="scientific">Maribacter aquimaris</name>
    <dbReference type="NCBI Taxonomy" id="2737171"/>
    <lineage>
        <taxon>Bacteria</taxon>
        <taxon>Pseudomonadati</taxon>
        <taxon>Bacteroidota</taxon>
        <taxon>Flavobacteriia</taxon>
        <taxon>Flavobacteriales</taxon>
        <taxon>Flavobacteriaceae</taxon>
        <taxon>Maribacter</taxon>
    </lineage>
</organism>
<keyword evidence="1" id="KW-0812">Transmembrane</keyword>
<sequence length="129" mass="14278">MKTTRIIALVLAGAIGTMSVLSGTSVLLGLHKVDYTVLNGLVVYNIVVGGLSMITAYLIWKNFLLSKKLISVILLFHALVLAYLYFFIDTVATESIKAMAFRVIVWLLIFLLIQLKLVKKGSSTKTWNT</sequence>
<keyword evidence="3" id="KW-1185">Reference proteome</keyword>
<dbReference type="Proteomes" id="UP001166021">
    <property type="component" value="Unassembled WGS sequence"/>
</dbReference>
<evidence type="ECO:0000256" key="1">
    <source>
        <dbReference type="SAM" id="Phobius"/>
    </source>
</evidence>
<name>A0ABR7V1D5_9FLAO</name>
<protein>
    <submittedName>
        <fullName evidence="2">Uncharacterized protein</fullName>
    </submittedName>
</protein>
<comment type="caution">
    <text evidence="2">The sequence shown here is derived from an EMBL/GenBank/DDBJ whole genome shotgun (WGS) entry which is preliminary data.</text>
</comment>
<proteinExistence type="predicted"/>
<gene>
    <name evidence="2" type="ORF">HPE56_11355</name>
</gene>
<dbReference type="EMBL" id="JABTCF010000006">
    <property type="protein sequence ID" value="MBD0778391.1"/>
    <property type="molecule type" value="Genomic_DNA"/>
</dbReference>
<keyword evidence="1" id="KW-0472">Membrane</keyword>
<accession>A0ABR7V1D5</accession>
<feature type="transmembrane region" description="Helical" evidence="1">
    <location>
        <begin position="100"/>
        <end position="118"/>
    </location>
</feature>
<evidence type="ECO:0000313" key="3">
    <source>
        <dbReference type="Proteomes" id="UP001166021"/>
    </source>
</evidence>
<evidence type="ECO:0000313" key="2">
    <source>
        <dbReference type="EMBL" id="MBD0778391.1"/>
    </source>
</evidence>
<keyword evidence="1" id="KW-1133">Transmembrane helix</keyword>
<feature type="transmembrane region" description="Helical" evidence="1">
    <location>
        <begin position="7"/>
        <end position="30"/>
    </location>
</feature>
<reference evidence="2" key="1">
    <citation type="submission" date="2020-05" db="EMBL/GenBank/DDBJ databases">
        <title>The draft genome sequence of Maribacter sp. ANRC-HE7.</title>
        <authorList>
            <person name="Mu L."/>
        </authorList>
    </citation>
    <scope>NUCLEOTIDE SEQUENCE</scope>
    <source>
        <strain evidence="2">ANRC-HE7</strain>
    </source>
</reference>